<organism evidence="3 4">
    <name type="scientific">Cytobacillus citreus</name>
    <dbReference type="NCBI Taxonomy" id="2833586"/>
    <lineage>
        <taxon>Bacteria</taxon>
        <taxon>Bacillati</taxon>
        <taxon>Bacillota</taxon>
        <taxon>Bacilli</taxon>
        <taxon>Bacillales</taxon>
        <taxon>Bacillaceae</taxon>
        <taxon>Cytobacillus</taxon>
    </lineage>
</organism>
<protein>
    <submittedName>
        <fullName evidence="3">Gluconate 2-dehydrogenase subunit 3 family protein</fullName>
    </submittedName>
</protein>
<dbReference type="InterPro" id="IPR019546">
    <property type="entry name" value="TAT_signal_bac_arc"/>
</dbReference>
<accession>A0ABS5NYF2</accession>
<dbReference type="InterPro" id="IPR006311">
    <property type="entry name" value="TAT_signal"/>
</dbReference>
<evidence type="ECO:0000256" key="1">
    <source>
        <dbReference type="SAM" id="MobiDB-lite"/>
    </source>
</evidence>
<feature type="compositionally biased region" description="Polar residues" evidence="1">
    <location>
        <begin position="136"/>
        <end position="150"/>
    </location>
</feature>
<keyword evidence="4" id="KW-1185">Reference proteome</keyword>
<proteinExistence type="predicted"/>
<dbReference type="EMBL" id="JAGYPM010000004">
    <property type="protein sequence ID" value="MBS4192398.1"/>
    <property type="molecule type" value="Genomic_DNA"/>
</dbReference>
<feature type="compositionally biased region" description="Basic and acidic residues" evidence="1">
    <location>
        <begin position="125"/>
        <end position="135"/>
    </location>
</feature>
<dbReference type="InterPro" id="IPR027056">
    <property type="entry name" value="Gluconate_2DH_su3"/>
</dbReference>
<feature type="transmembrane region" description="Helical" evidence="2">
    <location>
        <begin position="21"/>
        <end position="40"/>
    </location>
</feature>
<keyword evidence="2" id="KW-1133">Transmembrane helix</keyword>
<dbReference type="Proteomes" id="UP000681027">
    <property type="component" value="Unassembled WGS sequence"/>
</dbReference>
<dbReference type="Pfam" id="PF13618">
    <property type="entry name" value="Gluconate_2-dh3"/>
    <property type="match status" value="1"/>
</dbReference>
<evidence type="ECO:0000256" key="2">
    <source>
        <dbReference type="SAM" id="Phobius"/>
    </source>
</evidence>
<name>A0ABS5NYF2_9BACI</name>
<evidence type="ECO:0000313" key="4">
    <source>
        <dbReference type="Proteomes" id="UP000681027"/>
    </source>
</evidence>
<sequence length="274" mass="31013">MADDNKEKNITRRTFIKNTGLVAGGVVGGSLIGGLLTSQWQTRQPTENKKTTKSLQEARVFFSREEDFAVLEAATERIFPKDDNGPGAVELGVPYYIDKQLAGSWGTNAKEYMKDPFIQTQQVHEYQHKTTKQDKSGPNTSTKLPTPTPRYQSRLNRSEIFIEGLRKIDQVSQKKYNVPFPKAEVDQQNEVLKAFEKGEVDMKGVAAVTFFHLLVQTTLEGVYSDPVYGGNKNMMGWKMKEYPGPRMAYLNDIDKEDFILMEPEGLRDYQSHGS</sequence>
<gene>
    <name evidence="3" type="ORF">KHA94_19770</name>
</gene>
<keyword evidence="2" id="KW-0472">Membrane</keyword>
<reference evidence="3 4" key="1">
    <citation type="submission" date="2021-05" db="EMBL/GenBank/DDBJ databases">
        <title>Novel Bacillus species.</title>
        <authorList>
            <person name="Liu G."/>
        </authorList>
    </citation>
    <scope>NUCLEOTIDE SEQUENCE [LARGE SCALE GENOMIC DNA]</scope>
    <source>
        <strain evidence="3 4">FJAT-49705</strain>
    </source>
</reference>
<dbReference type="NCBIfam" id="TIGR01409">
    <property type="entry name" value="TAT_signal_seq"/>
    <property type="match status" value="1"/>
</dbReference>
<dbReference type="PROSITE" id="PS51318">
    <property type="entry name" value="TAT"/>
    <property type="match status" value="1"/>
</dbReference>
<evidence type="ECO:0000313" key="3">
    <source>
        <dbReference type="EMBL" id="MBS4192398.1"/>
    </source>
</evidence>
<comment type="caution">
    <text evidence="3">The sequence shown here is derived from an EMBL/GenBank/DDBJ whole genome shotgun (WGS) entry which is preliminary data.</text>
</comment>
<dbReference type="RefSeq" id="WP_213103807.1">
    <property type="nucleotide sequence ID" value="NZ_JAGYPM010000004.1"/>
</dbReference>
<keyword evidence="2" id="KW-0812">Transmembrane</keyword>
<feature type="region of interest" description="Disordered" evidence="1">
    <location>
        <begin position="124"/>
        <end position="150"/>
    </location>
</feature>